<dbReference type="Gene3D" id="3.30.70.100">
    <property type="match status" value="1"/>
</dbReference>
<keyword evidence="3" id="KW-1185">Reference proteome</keyword>
<dbReference type="Pfam" id="PF03992">
    <property type="entry name" value="ABM"/>
    <property type="match status" value="1"/>
</dbReference>
<proteinExistence type="predicted"/>
<reference evidence="2" key="1">
    <citation type="submission" date="2021-04" db="EMBL/GenBank/DDBJ databases">
        <authorList>
            <person name="Hartkoorn R.C."/>
            <person name="Beaudoing E."/>
            <person name="Hot D."/>
        </authorList>
    </citation>
    <scope>NUCLEOTIDE SEQUENCE</scope>
    <source>
        <strain evidence="2">NRRL B-16292</strain>
    </source>
</reference>
<sequence>MPSHTVRVIVYLRAAAGGAAALREAYRATDWAGGKVPGMLGCELLRDAEREDGYCVLSEWETLDAFRAWQLGPEHTARPSALRPFQDRRVAPHYRVFEPDPGD</sequence>
<name>A0ABY5W982_9ACTN</name>
<organism evidence="2 3">
    <name type="scientific">Dactylosporangium fulvum</name>
    <dbReference type="NCBI Taxonomy" id="53359"/>
    <lineage>
        <taxon>Bacteria</taxon>
        <taxon>Bacillati</taxon>
        <taxon>Actinomycetota</taxon>
        <taxon>Actinomycetes</taxon>
        <taxon>Micromonosporales</taxon>
        <taxon>Micromonosporaceae</taxon>
        <taxon>Dactylosporangium</taxon>
    </lineage>
</organism>
<dbReference type="Proteomes" id="UP001059617">
    <property type="component" value="Chromosome"/>
</dbReference>
<dbReference type="EMBL" id="CP073720">
    <property type="protein sequence ID" value="UWP86112.1"/>
    <property type="molecule type" value="Genomic_DNA"/>
</dbReference>
<evidence type="ECO:0000313" key="3">
    <source>
        <dbReference type="Proteomes" id="UP001059617"/>
    </source>
</evidence>
<reference evidence="2" key="2">
    <citation type="submission" date="2022-09" db="EMBL/GenBank/DDBJ databases">
        <title>Biosynthetic gene clusters of Dactylosporangioum fulvum.</title>
        <authorList>
            <person name="Caradec T."/>
        </authorList>
    </citation>
    <scope>NUCLEOTIDE SEQUENCE</scope>
    <source>
        <strain evidence="2">NRRL B-16292</strain>
    </source>
</reference>
<accession>A0ABY5W982</accession>
<dbReference type="SUPFAM" id="SSF54909">
    <property type="entry name" value="Dimeric alpha+beta barrel"/>
    <property type="match status" value="1"/>
</dbReference>
<feature type="domain" description="ABM" evidence="1">
    <location>
        <begin position="6"/>
        <end position="97"/>
    </location>
</feature>
<keyword evidence="2" id="KW-0503">Monooxygenase</keyword>
<dbReference type="InterPro" id="IPR011008">
    <property type="entry name" value="Dimeric_a/b-barrel"/>
</dbReference>
<dbReference type="GO" id="GO:0004497">
    <property type="term" value="F:monooxygenase activity"/>
    <property type="evidence" value="ECO:0007669"/>
    <property type="project" value="UniProtKB-KW"/>
</dbReference>
<gene>
    <name evidence="2" type="ORF">Dfulv_18455</name>
</gene>
<evidence type="ECO:0000259" key="1">
    <source>
        <dbReference type="PROSITE" id="PS51725"/>
    </source>
</evidence>
<dbReference type="InterPro" id="IPR007138">
    <property type="entry name" value="ABM_dom"/>
</dbReference>
<evidence type="ECO:0000313" key="2">
    <source>
        <dbReference type="EMBL" id="UWP86112.1"/>
    </source>
</evidence>
<protein>
    <submittedName>
        <fullName evidence="2">Antibiotic biosynthesis monooxygenase</fullName>
    </submittedName>
</protein>
<dbReference type="PROSITE" id="PS51725">
    <property type="entry name" value="ABM"/>
    <property type="match status" value="1"/>
</dbReference>
<keyword evidence="2" id="KW-0560">Oxidoreductase</keyword>
<dbReference type="RefSeq" id="WP_259865073.1">
    <property type="nucleotide sequence ID" value="NZ_CP073720.1"/>
</dbReference>